<name>A0ACC7VLH3_9BACI</name>
<comment type="caution">
    <text evidence="1">The sequence shown here is derived from an EMBL/GenBank/DDBJ whole genome shotgun (WGS) entry which is preliminary data.</text>
</comment>
<gene>
    <name evidence="1" type="ORF">GLW08_21355</name>
</gene>
<evidence type="ECO:0000313" key="2">
    <source>
        <dbReference type="Proteomes" id="UP000466692"/>
    </source>
</evidence>
<accession>A0ACC7VLH3</accession>
<sequence>MPYQINKMKKGGIIIYHNPYRSQESWGCIFLYIFVFCLIGGAAMTGAIWGALLVPLFVFICIGIIYLGKQLLENKKYNSYIINEKAHFRDKKGISITICKDGISYGDSFIQKRDISQIKKDNRDIATFKIRYRYEKGKMFLYEELIIKMRENNNDDYYFKRVIQNHLGKYVFKY</sequence>
<dbReference type="EMBL" id="WMEU01000015">
    <property type="protein sequence ID" value="MYL55851.1"/>
    <property type="molecule type" value="Genomic_DNA"/>
</dbReference>
<evidence type="ECO:0000313" key="1">
    <source>
        <dbReference type="EMBL" id="MYL55851.1"/>
    </source>
</evidence>
<proteinExistence type="predicted"/>
<organism evidence="1 2">
    <name type="scientific">Pontibacillus yanchengensis</name>
    <dbReference type="NCBI Taxonomy" id="462910"/>
    <lineage>
        <taxon>Bacteria</taxon>
        <taxon>Bacillati</taxon>
        <taxon>Bacillota</taxon>
        <taxon>Bacilli</taxon>
        <taxon>Bacillales</taxon>
        <taxon>Bacillaceae</taxon>
        <taxon>Pontibacillus</taxon>
    </lineage>
</organism>
<dbReference type="Proteomes" id="UP000466692">
    <property type="component" value="Unassembled WGS sequence"/>
</dbReference>
<reference evidence="1" key="1">
    <citation type="submission" date="2019-11" db="EMBL/GenBank/DDBJ databases">
        <title>Genome sequences of 17 halophilic strains isolated from different environments.</title>
        <authorList>
            <person name="Furrow R.E."/>
        </authorList>
    </citation>
    <scope>NUCLEOTIDE SEQUENCE</scope>
    <source>
        <strain evidence="1">22510_22_Filter</strain>
    </source>
</reference>
<protein>
    <submittedName>
        <fullName evidence="1">Uncharacterized protein</fullName>
    </submittedName>
</protein>
<keyword evidence="2" id="KW-1185">Reference proteome</keyword>